<name>D5U6U5_BRAM5</name>
<reference evidence="7 8" key="1">
    <citation type="journal article" date="2010" name="Stand. Genomic Sci.">
        <title>Complete genome sequence of Brachyspira murdochii type strain (56-150).</title>
        <authorList>
            <person name="Pati A."/>
            <person name="Sikorski J."/>
            <person name="Gronow S."/>
            <person name="Munk C."/>
            <person name="Lapidus A."/>
            <person name="Copeland A."/>
            <person name="Glavina Del Tio T."/>
            <person name="Nolan M."/>
            <person name="Lucas S."/>
            <person name="Chen F."/>
            <person name="Tice H."/>
            <person name="Cheng J.F."/>
            <person name="Han C."/>
            <person name="Detter J.C."/>
            <person name="Bruce D."/>
            <person name="Tapia R."/>
            <person name="Goodwin L."/>
            <person name="Pitluck S."/>
            <person name="Liolios K."/>
            <person name="Ivanova N."/>
            <person name="Mavromatis K."/>
            <person name="Mikhailova N."/>
            <person name="Chen A."/>
            <person name="Palaniappan K."/>
            <person name="Land M."/>
            <person name="Hauser L."/>
            <person name="Chang Y.J."/>
            <person name="Jeffries C.D."/>
            <person name="Spring S."/>
            <person name="Rohde M."/>
            <person name="Goker M."/>
            <person name="Bristow J."/>
            <person name="Eisen J.A."/>
            <person name="Markowitz V."/>
            <person name="Hugenholtz P."/>
            <person name="Kyrpides N.C."/>
            <person name="Klenk H.P."/>
        </authorList>
    </citation>
    <scope>NUCLEOTIDE SEQUENCE [LARGE SCALE GENOMIC DNA]</scope>
    <source>
        <strain evidence="8">ATCC 51284 / DSM 12563 / 56-150</strain>
    </source>
</reference>
<evidence type="ECO:0000256" key="1">
    <source>
        <dbReference type="ARBA" id="ARBA00004127"/>
    </source>
</evidence>
<comment type="subcellular location">
    <subcellularLocation>
        <location evidence="1">Endomembrane system</location>
        <topology evidence="1">Multi-pass membrane protein</topology>
    </subcellularLocation>
</comment>
<feature type="transmembrane region" description="Helical" evidence="5">
    <location>
        <begin position="44"/>
        <end position="65"/>
    </location>
</feature>
<evidence type="ECO:0000256" key="2">
    <source>
        <dbReference type="ARBA" id="ARBA00022692"/>
    </source>
</evidence>
<keyword evidence="4 5" id="KW-0472">Membrane</keyword>
<feature type="domain" description="DUF1232" evidence="6">
    <location>
        <begin position="27"/>
        <end position="57"/>
    </location>
</feature>
<dbReference type="OrthoDB" id="308370at2"/>
<evidence type="ECO:0000256" key="4">
    <source>
        <dbReference type="ARBA" id="ARBA00023136"/>
    </source>
</evidence>
<dbReference type="KEGG" id="brm:Bmur_0560"/>
<evidence type="ECO:0000313" key="8">
    <source>
        <dbReference type="Proteomes" id="UP000001915"/>
    </source>
</evidence>
<dbReference type="EMBL" id="CP001959">
    <property type="protein sequence ID" value="ADG70661.1"/>
    <property type="molecule type" value="Genomic_DNA"/>
</dbReference>
<dbReference type="eggNOG" id="COG3339">
    <property type="taxonomic scope" value="Bacteria"/>
</dbReference>
<feature type="transmembrane region" description="Helical" evidence="5">
    <location>
        <begin position="21"/>
        <end position="38"/>
    </location>
</feature>
<protein>
    <recommendedName>
        <fullName evidence="6">DUF1232 domain-containing protein</fullName>
    </recommendedName>
</protein>
<dbReference type="AlphaFoldDB" id="D5U6U5"/>
<keyword evidence="2 5" id="KW-0812">Transmembrane</keyword>
<organism evidence="7 8">
    <name type="scientific">Brachyspira murdochii (strain ATCC 51284 / DSM 12563 / 56-150)</name>
    <name type="common">Serpulina murdochii</name>
    <dbReference type="NCBI Taxonomy" id="526224"/>
    <lineage>
        <taxon>Bacteria</taxon>
        <taxon>Pseudomonadati</taxon>
        <taxon>Spirochaetota</taxon>
        <taxon>Spirochaetia</taxon>
        <taxon>Brachyspirales</taxon>
        <taxon>Brachyspiraceae</taxon>
        <taxon>Brachyspira</taxon>
    </lineage>
</organism>
<feature type="transmembrane region" description="Helical" evidence="5">
    <location>
        <begin position="85"/>
        <end position="106"/>
    </location>
</feature>
<evidence type="ECO:0000256" key="5">
    <source>
        <dbReference type="SAM" id="Phobius"/>
    </source>
</evidence>
<dbReference type="HOGENOM" id="CLU_167400_0_0_12"/>
<dbReference type="RefSeq" id="WP_013113087.1">
    <property type="nucleotide sequence ID" value="NC_014150.1"/>
</dbReference>
<dbReference type="Proteomes" id="UP000001915">
    <property type="component" value="Chromosome"/>
</dbReference>
<dbReference type="Pfam" id="PF06803">
    <property type="entry name" value="DUF1232"/>
    <property type="match status" value="1"/>
</dbReference>
<dbReference type="GO" id="GO:0012505">
    <property type="term" value="C:endomembrane system"/>
    <property type="evidence" value="ECO:0007669"/>
    <property type="project" value="UniProtKB-SubCell"/>
</dbReference>
<gene>
    <name evidence="7" type="ordered locus">Bmur_0560</name>
</gene>
<evidence type="ECO:0000259" key="6">
    <source>
        <dbReference type="Pfam" id="PF06803"/>
    </source>
</evidence>
<dbReference type="InterPro" id="IPR010652">
    <property type="entry name" value="DUF1232"/>
</dbReference>
<sequence length="111" mass="11926">MSDYDNTNNTNNNDKPAQSGVVPWIPLILAGIYMVSPVDLVPDVLPVLGWFEDALFLLAGGLNGIQNGVVEANSSIRKIIKFIKWGLLIVGVIGILIVVLLVVLVFKVAAN</sequence>
<keyword evidence="3 5" id="KW-1133">Transmembrane helix</keyword>
<evidence type="ECO:0000313" key="7">
    <source>
        <dbReference type="EMBL" id="ADG70661.1"/>
    </source>
</evidence>
<evidence type="ECO:0000256" key="3">
    <source>
        <dbReference type="ARBA" id="ARBA00022989"/>
    </source>
</evidence>
<proteinExistence type="predicted"/>
<accession>D5U6U5</accession>